<evidence type="ECO:0000313" key="1">
    <source>
        <dbReference type="EMBL" id="KAI0046679.1"/>
    </source>
</evidence>
<sequence length="441" mass="49320">MYTGETLKRLRQCITRKPPFASGTLPVQPDDVFLYYGKDDNAQRLDCVGAGQDKLETLSKACDRASFGVNNQTVEDENYRKAGKLDTKYFSTPFVPERSELIEVIRSHLLEGGDALRPVDLELYKLNVYDEGSFFKPHKDTPRSGSMFASLVVVLPTSHEGGALILRHGNDEWTFDSAKAVKDAEEPSIAYITFFSDVEHEVLPVTKGYRITLTYNIYYADVDEPNLPGALSSVDPRAASSDEDTFQSTLGELLDSPDFLPEGGKLGFGLRHVYPILTDPTDLYSASLEHVRRLLKGSDALVFHACTKLGLNPDLYYIYGEDPSSDPRKHDRRDHGRGFLDPSSGTRSEQLFMLDYVPELLDDGGREDDFKDRIVGTMVYNSHDSDDSDDSNRLDEVSWVTMPNSWTKVSQPMMVYGNEAGVSWTYADVCLIVQVGKPGDR</sequence>
<dbReference type="EMBL" id="MU275919">
    <property type="protein sequence ID" value="KAI0046679.1"/>
    <property type="molecule type" value="Genomic_DNA"/>
</dbReference>
<protein>
    <submittedName>
        <fullName evidence="1">Uncharacterized protein</fullName>
    </submittedName>
</protein>
<name>A0ACB8RRQ1_9AGAM</name>
<reference evidence="1" key="2">
    <citation type="journal article" date="2022" name="New Phytol.">
        <title>Evolutionary transition to the ectomycorrhizal habit in the genomes of a hyperdiverse lineage of mushroom-forming fungi.</title>
        <authorList>
            <person name="Looney B."/>
            <person name="Miyauchi S."/>
            <person name="Morin E."/>
            <person name="Drula E."/>
            <person name="Courty P.E."/>
            <person name="Kohler A."/>
            <person name="Kuo A."/>
            <person name="LaButti K."/>
            <person name="Pangilinan J."/>
            <person name="Lipzen A."/>
            <person name="Riley R."/>
            <person name="Andreopoulos W."/>
            <person name="He G."/>
            <person name="Johnson J."/>
            <person name="Nolan M."/>
            <person name="Tritt A."/>
            <person name="Barry K.W."/>
            <person name="Grigoriev I.V."/>
            <person name="Nagy L.G."/>
            <person name="Hibbett D."/>
            <person name="Henrissat B."/>
            <person name="Matheny P.B."/>
            <person name="Labbe J."/>
            <person name="Martin F.M."/>
        </authorList>
    </citation>
    <scope>NUCLEOTIDE SEQUENCE</scope>
    <source>
        <strain evidence="1">FP105234-sp</strain>
    </source>
</reference>
<gene>
    <name evidence="1" type="ORF">FA95DRAFT_1341003</name>
</gene>
<reference evidence="1" key="1">
    <citation type="submission" date="2021-02" db="EMBL/GenBank/DDBJ databases">
        <authorList>
            <consortium name="DOE Joint Genome Institute"/>
            <person name="Ahrendt S."/>
            <person name="Looney B.P."/>
            <person name="Miyauchi S."/>
            <person name="Morin E."/>
            <person name="Drula E."/>
            <person name="Courty P.E."/>
            <person name="Chicoki N."/>
            <person name="Fauchery L."/>
            <person name="Kohler A."/>
            <person name="Kuo A."/>
            <person name="Labutti K."/>
            <person name="Pangilinan J."/>
            <person name="Lipzen A."/>
            <person name="Riley R."/>
            <person name="Andreopoulos W."/>
            <person name="He G."/>
            <person name="Johnson J."/>
            <person name="Barry K.W."/>
            <person name="Grigoriev I.V."/>
            <person name="Nagy L."/>
            <person name="Hibbett D."/>
            <person name="Henrissat B."/>
            <person name="Matheny P.B."/>
            <person name="Labbe J."/>
            <person name="Martin F."/>
        </authorList>
    </citation>
    <scope>NUCLEOTIDE SEQUENCE</scope>
    <source>
        <strain evidence="1">FP105234-sp</strain>
    </source>
</reference>
<comment type="caution">
    <text evidence="1">The sequence shown here is derived from an EMBL/GenBank/DDBJ whole genome shotgun (WGS) entry which is preliminary data.</text>
</comment>
<proteinExistence type="predicted"/>
<keyword evidence="2" id="KW-1185">Reference proteome</keyword>
<accession>A0ACB8RRQ1</accession>
<organism evidence="1 2">
    <name type="scientific">Auriscalpium vulgare</name>
    <dbReference type="NCBI Taxonomy" id="40419"/>
    <lineage>
        <taxon>Eukaryota</taxon>
        <taxon>Fungi</taxon>
        <taxon>Dikarya</taxon>
        <taxon>Basidiomycota</taxon>
        <taxon>Agaricomycotina</taxon>
        <taxon>Agaricomycetes</taxon>
        <taxon>Russulales</taxon>
        <taxon>Auriscalpiaceae</taxon>
        <taxon>Auriscalpium</taxon>
    </lineage>
</organism>
<dbReference type="Proteomes" id="UP000814033">
    <property type="component" value="Unassembled WGS sequence"/>
</dbReference>
<evidence type="ECO:0000313" key="2">
    <source>
        <dbReference type="Proteomes" id="UP000814033"/>
    </source>
</evidence>